<feature type="compositionally biased region" description="Basic and acidic residues" evidence="18">
    <location>
        <begin position="367"/>
        <end position="378"/>
    </location>
</feature>
<protein>
    <recommendedName>
        <fullName evidence="6">hydrogenase (acceptor)</fullName>
        <ecNumber evidence="6">1.12.99.6</ecNumber>
    </recommendedName>
</protein>
<evidence type="ECO:0000256" key="5">
    <source>
        <dbReference type="ARBA" id="ARBA00011771"/>
    </source>
</evidence>
<evidence type="ECO:0000256" key="3">
    <source>
        <dbReference type="ARBA" id="ARBA00004236"/>
    </source>
</evidence>
<feature type="binding site" evidence="17">
    <location>
        <position position="275"/>
    </location>
    <ligand>
        <name>[3Fe-4S] cluster</name>
        <dbReference type="ChEBI" id="CHEBI:21137"/>
    </ligand>
</feature>
<dbReference type="GO" id="GO:0008901">
    <property type="term" value="F:ferredoxin hydrogenase activity"/>
    <property type="evidence" value="ECO:0007669"/>
    <property type="project" value="InterPro"/>
</dbReference>
<sequence>MPETETFYEVLRAQGITRRSFLKFCSLTAAALGLGPDYVGQIAYAMETKPRIPVLWMHGLECTCCSESFIRSGHPLAKDVILKMISLDYDDTLMASAGYQAEAILDEIPRKYPGEYILAVEGNPPLNEDGMYCIVGGKPFVEKLKSVAANAKAVIAWGACASWGCVQAAHPNPTAATPIDKVITNKPIIKVPGCPPIAEVMTGVITYMLTFGRVPELDGRGRPLMFYSQRIHDKCYRRPHFDAGEYVESWDDQGAREGYCLYKMGCKGPTTYNACSTVRWNGGVSFPIQSGHGCIGCSEEGFWDNGPFYSRLSDVHGFGIEANADKIGGVVAGVVGAGVAVHAGVSAVMRARNKSHKGDASGSDQSTGKDKGHQGDQQ</sequence>
<dbReference type="PRINTS" id="PR00614">
    <property type="entry name" value="NIHGNASESMLL"/>
</dbReference>
<feature type="binding site" evidence="17">
    <location>
        <position position="260"/>
    </location>
    <ligand>
        <name>[4Fe-4S] cluster</name>
        <dbReference type="ChEBI" id="CHEBI:49883"/>
        <label>2</label>
    </ligand>
</feature>
<dbReference type="GO" id="GO:0044569">
    <property type="term" value="C:[Ni-Fe] hydrogenase complex"/>
    <property type="evidence" value="ECO:0007669"/>
    <property type="project" value="TreeGrafter"/>
</dbReference>
<evidence type="ECO:0000256" key="11">
    <source>
        <dbReference type="ARBA" id="ARBA00023002"/>
    </source>
</evidence>
<feature type="binding site" evidence="17">
    <location>
        <position position="297"/>
    </location>
    <ligand>
        <name>[3Fe-4S] cluster</name>
        <dbReference type="ChEBI" id="CHEBI:21137"/>
    </ligand>
</feature>
<keyword evidence="12 17" id="KW-0408">Iron</keyword>
<evidence type="ECO:0000256" key="13">
    <source>
        <dbReference type="ARBA" id="ARBA00023014"/>
    </source>
</evidence>
<keyword evidence="13 17" id="KW-0411">Iron-sulfur</keyword>
<dbReference type="InterPro" id="IPR006137">
    <property type="entry name" value="NADH_UbQ_OxRdtase-like_20kDa"/>
</dbReference>
<evidence type="ECO:0000259" key="19">
    <source>
        <dbReference type="Pfam" id="PF01058"/>
    </source>
</evidence>
<evidence type="ECO:0000256" key="10">
    <source>
        <dbReference type="ARBA" id="ARBA00022729"/>
    </source>
</evidence>
<keyword evidence="8 17" id="KW-0004">4Fe-4S</keyword>
<dbReference type="EC" id="1.12.99.6" evidence="6"/>
<dbReference type="GO" id="GO:0051538">
    <property type="term" value="F:3 iron, 4 sulfur cluster binding"/>
    <property type="evidence" value="ECO:0007669"/>
    <property type="project" value="UniProtKB-KW"/>
</dbReference>
<dbReference type="RefSeq" id="WP_123103811.1">
    <property type="nucleotide sequence ID" value="NZ_CP127527.1"/>
</dbReference>
<organism evidence="21">
    <name type="scientific">Acidithiobacillus sulfuriphilus</name>
    <dbReference type="NCBI Taxonomy" id="1867749"/>
    <lineage>
        <taxon>Bacteria</taxon>
        <taxon>Pseudomonadati</taxon>
        <taxon>Pseudomonadota</taxon>
        <taxon>Acidithiobacillia</taxon>
        <taxon>Acidithiobacillales</taxon>
        <taxon>Acidithiobacillaceae</taxon>
        <taxon>Acidithiobacillus</taxon>
    </lineage>
</organism>
<dbReference type="GO" id="GO:0009055">
    <property type="term" value="F:electron transfer activity"/>
    <property type="evidence" value="ECO:0007669"/>
    <property type="project" value="TreeGrafter"/>
</dbReference>
<dbReference type="SUPFAM" id="SSF56770">
    <property type="entry name" value="HydA/Nqo6-like"/>
    <property type="match status" value="1"/>
</dbReference>
<comment type="subcellular location">
    <subcellularLocation>
        <location evidence="3">Cell membrane</location>
    </subcellularLocation>
</comment>
<dbReference type="PIRSF" id="PIRSF000310">
    <property type="entry name" value="NiFe_hyd_ssu"/>
    <property type="match status" value="1"/>
</dbReference>
<evidence type="ECO:0000256" key="15">
    <source>
        <dbReference type="ARBA" id="ARBA00023291"/>
    </source>
</evidence>
<evidence type="ECO:0000256" key="14">
    <source>
        <dbReference type="ARBA" id="ARBA00023136"/>
    </source>
</evidence>
<dbReference type="GO" id="GO:0009061">
    <property type="term" value="P:anaerobic respiration"/>
    <property type="evidence" value="ECO:0007669"/>
    <property type="project" value="TreeGrafter"/>
</dbReference>
<dbReference type="EMBL" id="RIZI01000165">
    <property type="protein sequence ID" value="RNF62132.1"/>
    <property type="molecule type" value="Genomic_DNA"/>
</dbReference>
<comment type="subunit">
    <text evidence="5">Heterodimer of a large and a small subunit.</text>
</comment>
<comment type="caution">
    <text evidence="21">The sequence shown here is derived from an EMBL/GenBank/DDBJ whole genome shotgun (WGS) entry which is preliminary data.</text>
</comment>
<evidence type="ECO:0000256" key="7">
    <source>
        <dbReference type="ARBA" id="ARBA00022475"/>
    </source>
</evidence>
<dbReference type="GO" id="GO:0009375">
    <property type="term" value="C:ferredoxin hydrogenase complex"/>
    <property type="evidence" value="ECO:0007669"/>
    <property type="project" value="InterPro"/>
</dbReference>
<gene>
    <name evidence="21" type="ORF">EC580_07780</name>
</gene>
<evidence type="ECO:0000313" key="21">
    <source>
        <dbReference type="EMBL" id="RNF62132.1"/>
    </source>
</evidence>
<dbReference type="OrthoDB" id="9766729at2"/>
<keyword evidence="9 17" id="KW-0479">Metal-binding</keyword>
<evidence type="ECO:0000256" key="2">
    <source>
        <dbReference type="ARBA" id="ARBA00001966"/>
    </source>
</evidence>
<evidence type="ECO:0000256" key="12">
    <source>
        <dbReference type="ARBA" id="ARBA00023004"/>
    </source>
</evidence>
<evidence type="ECO:0000256" key="1">
    <source>
        <dbReference type="ARBA" id="ARBA00001927"/>
    </source>
</evidence>
<feature type="binding site" evidence="17">
    <location>
        <position position="160"/>
    </location>
    <ligand>
        <name>[4Fe-4S] cluster</name>
        <dbReference type="ChEBI" id="CHEBI:49883"/>
        <label>1</label>
    </ligand>
</feature>
<dbReference type="NCBIfam" id="TIGR00391">
    <property type="entry name" value="hydA"/>
    <property type="match status" value="1"/>
</dbReference>
<dbReference type="Gene3D" id="4.10.480.10">
    <property type="entry name" value="Cytochrome-c3 hydrogenase, C-terminal domain"/>
    <property type="match status" value="1"/>
</dbReference>
<dbReference type="Pfam" id="PF01058">
    <property type="entry name" value="Oxidored_q6"/>
    <property type="match status" value="1"/>
</dbReference>
<dbReference type="InterPro" id="IPR006311">
    <property type="entry name" value="TAT_signal"/>
</dbReference>
<keyword evidence="15 17" id="KW-0003">3Fe-4S</keyword>
<feature type="region of interest" description="Disordered" evidence="18">
    <location>
        <begin position="352"/>
        <end position="378"/>
    </location>
</feature>
<dbReference type="InterPro" id="IPR037024">
    <property type="entry name" value="NiFe_Hase_small_N_sf"/>
</dbReference>
<name>A0A3M8R374_9PROT</name>
<dbReference type="PROSITE" id="PS51318">
    <property type="entry name" value="TAT"/>
    <property type="match status" value="1"/>
</dbReference>
<evidence type="ECO:0000256" key="16">
    <source>
        <dbReference type="ARBA" id="ARBA00048757"/>
    </source>
</evidence>
<dbReference type="InterPro" id="IPR037148">
    <property type="entry name" value="NiFe-Hase_small_C_sf"/>
</dbReference>
<comment type="cofactor">
    <cofactor evidence="2">
        <name>[4Fe-4S] cluster</name>
        <dbReference type="ChEBI" id="CHEBI:49883"/>
    </cofactor>
</comment>
<evidence type="ECO:0000259" key="20">
    <source>
        <dbReference type="Pfam" id="PF14720"/>
    </source>
</evidence>
<feature type="binding site" evidence="17">
    <location>
        <position position="294"/>
    </location>
    <ligand>
        <name>[3Fe-4S] cluster</name>
        <dbReference type="ChEBI" id="CHEBI:21137"/>
    </ligand>
</feature>
<comment type="similarity">
    <text evidence="4">Belongs to the [NiFe]/[NiFeSe] hydrogenase small subunit family.</text>
</comment>
<dbReference type="InterPro" id="IPR027394">
    <property type="entry name" value="Cytochrome-c3_hydrogenase_C"/>
</dbReference>
<proteinExistence type="inferred from homology"/>
<reference evidence="21" key="1">
    <citation type="submission" date="2018-10" db="EMBL/GenBank/DDBJ databases">
        <title>Acidithiobacillus sulfuriphilus sp. nov.: an extremely acidophilic sulfur-oxidizing chemolithotroph isolated from a neutral pH environment.</title>
        <authorList>
            <person name="Falagan C."/>
            <person name="Moya-Beltran A."/>
            <person name="Quatrini R."/>
            <person name="Johnson D.B."/>
        </authorList>
    </citation>
    <scope>NUCLEOTIDE SEQUENCE [LARGE SCALE GENOMIC DNA]</scope>
    <source>
        <strain evidence="21">CJ-2</strain>
    </source>
</reference>
<comment type="cofactor">
    <cofactor evidence="1">
        <name>[3Fe-4S] cluster</name>
        <dbReference type="ChEBI" id="CHEBI:21137"/>
    </cofactor>
</comment>
<dbReference type="AlphaFoldDB" id="A0A3M8R374"/>
<feature type="domain" description="NADH:ubiquinone oxidoreductase-like 20kDa subunit" evidence="19">
    <location>
        <begin position="62"/>
        <end position="207"/>
    </location>
</feature>
<dbReference type="PANTHER" id="PTHR30013:SF6">
    <property type="entry name" value="HYDROGENASE-1 SMALL CHAIN"/>
    <property type="match status" value="1"/>
</dbReference>
<feature type="binding site" evidence="17">
    <location>
        <position position="194"/>
    </location>
    <ligand>
        <name>[4Fe-4S] cluster</name>
        <dbReference type="ChEBI" id="CHEBI:49883"/>
        <label>1</label>
    </ligand>
</feature>
<comment type="catalytic activity">
    <reaction evidence="16">
        <text>H2 + A = AH2</text>
        <dbReference type="Rhea" id="RHEA:12116"/>
        <dbReference type="ChEBI" id="CHEBI:13193"/>
        <dbReference type="ChEBI" id="CHEBI:17499"/>
        <dbReference type="ChEBI" id="CHEBI:18276"/>
        <dbReference type="EC" id="1.12.99.6"/>
    </reaction>
</comment>
<evidence type="ECO:0000256" key="8">
    <source>
        <dbReference type="ARBA" id="ARBA00022485"/>
    </source>
</evidence>
<dbReference type="InterPro" id="IPR001821">
    <property type="entry name" value="NiFe_hydrogenase_ssu"/>
</dbReference>
<dbReference type="GO" id="GO:0033748">
    <property type="term" value="F:hydrogenase (acceptor) activity"/>
    <property type="evidence" value="ECO:0007669"/>
    <property type="project" value="UniProtKB-EC"/>
</dbReference>
<feature type="domain" description="Cytochrome-c3 hydrogenase C-terminal" evidence="20">
    <location>
        <begin position="227"/>
        <end position="308"/>
    </location>
</feature>
<dbReference type="Pfam" id="PF14720">
    <property type="entry name" value="NiFe_hyd_SSU_C"/>
    <property type="match status" value="1"/>
</dbReference>
<dbReference type="InterPro" id="IPR019546">
    <property type="entry name" value="TAT_signal_bac_arc"/>
</dbReference>
<feature type="binding site" evidence="17">
    <location>
        <position position="65"/>
    </location>
    <ligand>
        <name>[4Fe-4S] cluster</name>
        <dbReference type="ChEBI" id="CHEBI:49883"/>
        <label>1</label>
    </ligand>
</feature>
<evidence type="ECO:0000256" key="4">
    <source>
        <dbReference type="ARBA" id="ARBA00006605"/>
    </source>
</evidence>
<dbReference type="PANTHER" id="PTHR30013">
    <property type="entry name" value="NIFE / NIFESE HYDROGENASE SMALL SUBUNIT FAMILY MEMBER"/>
    <property type="match status" value="1"/>
</dbReference>
<keyword evidence="7" id="KW-1003">Cell membrane</keyword>
<feature type="binding site" evidence="17">
    <location>
        <position position="232"/>
    </location>
    <ligand>
        <name>[4Fe-4S] cluster</name>
        <dbReference type="ChEBI" id="CHEBI:49883"/>
        <label>2</label>
    </ligand>
</feature>
<feature type="binding site" evidence="17">
    <location>
        <position position="235"/>
    </location>
    <ligand>
        <name>[4Fe-4S] cluster</name>
        <dbReference type="ChEBI" id="CHEBI:49883"/>
        <label>2</label>
    </ligand>
</feature>
<evidence type="ECO:0000256" key="6">
    <source>
        <dbReference type="ARBA" id="ARBA00012082"/>
    </source>
</evidence>
<dbReference type="GO" id="GO:0005886">
    <property type="term" value="C:plasma membrane"/>
    <property type="evidence" value="ECO:0007669"/>
    <property type="project" value="UniProtKB-SubCell"/>
</dbReference>
<dbReference type="FunFam" id="4.10.480.10:FF:000002">
    <property type="entry name" value="Hydrogenase-1 small chain"/>
    <property type="match status" value="1"/>
</dbReference>
<feature type="binding site" evidence="17">
    <location>
        <position position="266"/>
    </location>
    <ligand>
        <name>[4Fe-4S] cluster</name>
        <dbReference type="ChEBI" id="CHEBI:49883"/>
        <label>2</label>
    </ligand>
</feature>
<dbReference type="NCBIfam" id="TIGR01409">
    <property type="entry name" value="TAT_signal_seq"/>
    <property type="match status" value="1"/>
</dbReference>
<evidence type="ECO:0000256" key="18">
    <source>
        <dbReference type="SAM" id="MobiDB-lite"/>
    </source>
</evidence>
<feature type="binding site" evidence="17">
    <location>
        <position position="62"/>
    </location>
    <ligand>
        <name>[4Fe-4S] cluster</name>
        <dbReference type="ChEBI" id="CHEBI:49883"/>
        <label>1</label>
    </ligand>
</feature>
<dbReference type="Gene3D" id="3.40.50.700">
    <property type="entry name" value="NADH:ubiquinone oxidoreductase-like, 20kDa subunit"/>
    <property type="match status" value="1"/>
</dbReference>
<evidence type="ECO:0000256" key="9">
    <source>
        <dbReference type="ARBA" id="ARBA00022723"/>
    </source>
</evidence>
<dbReference type="GO" id="GO:0046872">
    <property type="term" value="F:metal ion binding"/>
    <property type="evidence" value="ECO:0007669"/>
    <property type="project" value="UniProtKB-KW"/>
</dbReference>
<evidence type="ECO:0000256" key="17">
    <source>
        <dbReference type="PIRSR" id="PIRSR000310-1"/>
    </source>
</evidence>
<keyword evidence="14" id="KW-0472">Membrane</keyword>
<accession>A0A3M8R374</accession>
<keyword evidence="10" id="KW-0732">Signal</keyword>
<keyword evidence="11" id="KW-0560">Oxidoreductase</keyword>
<dbReference type="GO" id="GO:0051539">
    <property type="term" value="F:4 iron, 4 sulfur cluster binding"/>
    <property type="evidence" value="ECO:0007669"/>
    <property type="project" value="UniProtKB-KW"/>
</dbReference>